<dbReference type="Proteomes" id="UP001056384">
    <property type="component" value="Chromosome 1"/>
</dbReference>
<dbReference type="InterPro" id="IPR053185">
    <property type="entry name" value="SET_domain_protein"/>
</dbReference>
<dbReference type="PANTHER" id="PTHR47332:SF4">
    <property type="entry name" value="SET DOMAIN-CONTAINING PROTEIN 5"/>
    <property type="match status" value="1"/>
</dbReference>
<keyword evidence="3" id="KW-1185">Reference proteome</keyword>
<dbReference type="InterPro" id="IPR001214">
    <property type="entry name" value="SET_dom"/>
</dbReference>
<evidence type="ECO:0000259" key="1">
    <source>
        <dbReference type="PROSITE" id="PS50280"/>
    </source>
</evidence>
<organism evidence="2 3">
    <name type="scientific">Septoria linicola</name>
    <dbReference type="NCBI Taxonomy" id="215465"/>
    <lineage>
        <taxon>Eukaryota</taxon>
        <taxon>Fungi</taxon>
        <taxon>Dikarya</taxon>
        <taxon>Ascomycota</taxon>
        <taxon>Pezizomycotina</taxon>
        <taxon>Dothideomycetes</taxon>
        <taxon>Dothideomycetidae</taxon>
        <taxon>Mycosphaerellales</taxon>
        <taxon>Mycosphaerellaceae</taxon>
        <taxon>Septoria</taxon>
    </lineage>
</organism>
<dbReference type="SUPFAM" id="SSF82199">
    <property type="entry name" value="SET domain"/>
    <property type="match status" value="1"/>
</dbReference>
<dbReference type="OrthoDB" id="265717at2759"/>
<dbReference type="Pfam" id="PF00856">
    <property type="entry name" value="SET"/>
    <property type="match status" value="1"/>
</dbReference>
<dbReference type="PROSITE" id="PS50280">
    <property type="entry name" value="SET"/>
    <property type="match status" value="1"/>
</dbReference>
<name>A0A9Q9AK59_9PEZI</name>
<dbReference type="AlphaFoldDB" id="A0A9Q9AK59"/>
<dbReference type="Gene3D" id="2.170.270.10">
    <property type="entry name" value="SET domain"/>
    <property type="match status" value="1"/>
</dbReference>
<dbReference type="InterPro" id="IPR046341">
    <property type="entry name" value="SET_dom_sf"/>
</dbReference>
<accession>A0A9Q9AK59</accession>
<reference evidence="2" key="1">
    <citation type="submission" date="2022-06" db="EMBL/GenBank/DDBJ databases">
        <title>Complete genome sequences of two strains of the flax pathogen Septoria linicola.</title>
        <authorList>
            <person name="Lapalu N."/>
            <person name="Simon A."/>
            <person name="Demenou B."/>
            <person name="Paumier D."/>
            <person name="Guillot M.-P."/>
            <person name="Gout L."/>
            <person name="Valade R."/>
        </authorList>
    </citation>
    <scope>NUCLEOTIDE SEQUENCE</scope>
    <source>
        <strain evidence="2">SE15195</strain>
    </source>
</reference>
<sequence length="371" mass="40717">MALGCQPFATKQWLSSRPGAATVLLGEPAVEARSSGEGRGLGLFATRTIQAFSEILSEAPTILLGPTDDLPQLYAQFLALREPGSDAFQQKYLALSYNEVPERDARLREKLGERGFDPRGIDEMVKVASIMQTNAFNVDVGDGSGRNHRGLFANVARINHSCAPNAHVCFYQSESTDVSGRMVVHALRDLQAGEEVLIAYFSILLPRSERQSKARKWGFTCQCSACKSDKDSHERQRKVVTGFAEKQTTLMRESRPTLKQIADLIASGQNVISKVSKEGSLRPVVPDLYDNLAMLRAKALLVQGKESQRDGVVEFLEQAAIIEAKLTGASSPATKRRLHKVEQFAARSSSLGSPYIRVVGRDEYTVAWDSA</sequence>
<dbReference type="SMART" id="SM00317">
    <property type="entry name" value="SET"/>
    <property type="match status" value="1"/>
</dbReference>
<gene>
    <name evidence="2" type="ORF">Slin15195_G009570</name>
</gene>
<dbReference type="PANTHER" id="PTHR47332">
    <property type="entry name" value="SET DOMAIN-CONTAINING PROTEIN 5"/>
    <property type="match status" value="1"/>
</dbReference>
<evidence type="ECO:0000313" key="2">
    <source>
        <dbReference type="EMBL" id="USW47638.1"/>
    </source>
</evidence>
<dbReference type="EMBL" id="CP099418">
    <property type="protein sequence ID" value="USW47638.1"/>
    <property type="molecule type" value="Genomic_DNA"/>
</dbReference>
<proteinExistence type="predicted"/>
<evidence type="ECO:0000313" key="3">
    <source>
        <dbReference type="Proteomes" id="UP001056384"/>
    </source>
</evidence>
<feature type="domain" description="SET" evidence="1">
    <location>
        <begin position="28"/>
        <end position="201"/>
    </location>
</feature>
<dbReference type="CDD" id="cd20071">
    <property type="entry name" value="SET_SMYD"/>
    <property type="match status" value="1"/>
</dbReference>
<protein>
    <submittedName>
        <fullName evidence="2">SET domain-containing protein</fullName>
    </submittedName>
</protein>